<evidence type="ECO:0000313" key="9">
    <source>
        <dbReference type="EMBL" id="KAG5262062.1"/>
    </source>
</evidence>
<dbReference type="GO" id="GO:0061630">
    <property type="term" value="F:ubiquitin protein ligase activity"/>
    <property type="evidence" value="ECO:0007669"/>
    <property type="project" value="InterPro"/>
</dbReference>
<feature type="region of interest" description="Disordered" evidence="5">
    <location>
        <begin position="517"/>
        <end position="542"/>
    </location>
</feature>
<feature type="domain" description="RING-type" evidence="6">
    <location>
        <begin position="341"/>
        <end position="381"/>
    </location>
</feature>
<evidence type="ECO:0000256" key="5">
    <source>
        <dbReference type="SAM" id="MobiDB-lite"/>
    </source>
</evidence>
<feature type="domain" description="ZZ-type" evidence="7">
    <location>
        <begin position="228"/>
        <end position="279"/>
    </location>
</feature>
<dbReference type="EMBL" id="JADWDJ010000023">
    <property type="protein sequence ID" value="KAG5262062.1"/>
    <property type="molecule type" value="Genomic_DNA"/>
</dbReference>
<keyword evidence="2 4" id="KW-0863">Zinc-finger</keyword>
<dbReference type="CDD" id="cd16486">
    <property type="entry name" value="mRING-H2-C3H2C2D_ZSWM2"/>
    <property type="match status" value="1"/>
</dbReference>
<comment type="caution">
    <text evidence="9">The sequence shown here is derived from an EMBL/GenBank/DDBJ whole genome shotgun (WGS) entry which is preliminary data.</text>
</comment>
<dbReference type="PROSITE" id="PS50089">
    <property type="entry name" value="ZF_RING_2"/>
    <property type="match status" value="2"/>
</dbReference>
<proteinExistence type="predicted"/>
<evidence type="ECO:0000256" key="3">
    <source>
        <dbReference type="ARBA" id="ARBA00022833"/>
    </source>
</evidence>
<gene>
    <name evidence="9" type="ORF">AALO_G00291730</name>
</gene>
<feature type="compositionally biased region" description="Basic residues" evidence="5">
    <location>
        <begin position="570"/>
        <end position="579"/>
    </location>
</feature>
<dbReference type="PROSITE" id="PS50135">
    <property type="entry name" value="ZF_ZZ_2"/>
    <property type="match status" value="1"/>
</dbReference>
<feature type="compositionally biased region" description="Polar residues" evidence="5">
    <location>
        <begin position="517"/>
        <end position="529"/>
    </location>
</feature>
<dbReference type="AlphaFoldDB" id="A0AAV6FLI8"/>
<organism evidence="9 10">
    <name type="scientific">Alosa alosa</name>
    <name type="common">allis shad</name>
    <dbReference type="NCBI Taxonomy" id="278164"/>
    <lineage>
        <taxon>Eukaryota</taxon>
        <taxon>Metazoa</taxon>
        <taxon>Chordata</taxon>
        <taxon>Craniata</taxon>
        <taxon>Vertebrata</taxon>
        <taxon>Euteleostomi</taxon>
        <taxon>Actinopterygii</taxon>
        <taxon>Neopterygii</taxon>
        <taxon>Teleostei</taxon>
        <taxon>Clupei</taxon>
        <taxon>Clupeiformes</taxon>
        <taxon>Clupeoidei</taxon>
        <taxon>Clupeidae</taxon>
        <taxon>Alosa</taxon>
    </lineage>
</organism>
<dbReference type="Proteomes" id="UP000823561">
    <property type="component" value="Chromosome 23"/>
</dbReference>
<keyword evidence="3" id="KW-0862">Zinc</keyword>
<dbReference type="SMART" id="SM00291">
    <property type="entry name" value="ZnF_ZZ"/>
    <property type="match status" value="1"/>
</dbReference>
<dbReference type="InterPro" id="IPR001841">
    <property type="entry name" value="Znf_RING"/>
</dbReference>
<dbReference type="Gene3D" id="3.30.40.10">
    <property type="entry name" value="Zinc/RING finger domain, C3HC4 (zinc finger)"/>
    <property type="match status" value="2"/>
</dbReference>
<dbReference type="Gene3D" id="3.30.60.90">
    <property type="match status" value="1"/>
</dbReference>
<dbReference type="InterPro" id="IPR043145">
    <property type="entry name" value="Znf_ZZ_sf"/>
</dbReference>
<name>A0AAV6FLI8_9TELE</name>
<keyword evidence="10" id="KW-1185">Reference proteome</keyword>
<evidence type="ECO:0000259" key="8">
    <source>
        <dbReference type="PROSITE" id="PS50966"/>
    </source>
</evidence>
<dbReference type="InterPro" id="IPR007527">
    <property type="entry name" value="Znf_SWIM"/>
</dbReference>
<feature type="region of interest" description="Disordered" evidence="5">
    <location>
        <begin position="562"/>
        <end position="591"/>
    </location>
</feature>
<sequence>MFRNTAWRKNVSDAISWHQDQALNTTIFFLKEFGPTRFLLKENEEVKNFKVCLGDPHTCSCPAFQKEKELCKHICWILMRKFRLPRDHEYCFQLGLVERQIWEVLQGFHRVKTPRPTDRLPPEPVDLAEEDGTLRQKDIEEDDVCPICQEELLSKRLPVAHCRYGCGNNIHISCMKVWADHQNQSNTVTTVKCPLCREDFGPMKLLLEQTRNASKLQTSSEREPLNKHLGVLCNNCRILPISGKCYKCSRCKFYHLCEDCMMRGIHMDHVFGIRLKRSQPWVQMQQFIEERKTTEEQSDSELLDNGVMVLKREHVPEAALAALPLVRVRQGGKLLEVGMQCRICLRGFCLGQQVRHLPCHHKFHTDCIDPWLRQSNYCPLDWHTIYNPLFGASAVRIVPAVDVPASRRGKLPDDQSMGLFVPGVGLKDRTMDMMVVKRVESFVSPSASRSHPAGWPLPSAQDLVVNSVRIDQPRRTSDTELAQAQPGRPKPLLRCHSHSHAPLAGQSLNRSGFKAAQPNTRLLPSSGNVPQRPAGAAAPKPQSGESYAGLYVGVSAPDNVVNPAGSVLPRRFKPPRKQRPGGPSGSSSGQVPKLALWMTGMYINIPSPQKN</sequence>
<evidence type="ECO:0000313" key="10">
    <source>
        <dbReference type="Proteomes" id="UP000823561"/>
    </source>
</evidence>
<dbReference type="InterPro" id="IPR039903">
    <property type="entry name" value="Zswim2"/>
</dbReference>
<dbReference type="GO" id="GO:0008270">
    <property type="term" value="F:zinc ion binding"/>
    <property type="evidence" value="ECO:0007669"/>
    <property type="project" value="UniProtKB-KW"/>
</dbReference>
<evidence type="ECO:0000256" key="4">
    <source>
        <dbReference type="PROSITE-ProRule" id="PRU00228"/>
    </source>
</evidence>
<dbReference type="Pfam" id="PF13639">
    <property type="entry name" value="zf-RING_2"/>
    <property type="match status" value="1"/>
</dbReference>
<evidence type="ECO:0000259" key="6">
    <source>
        <dbReference type="PROSITE" id="PS50089"/>
    </source>
</evidence>
<feature type="domain" description="RING-type" evidence="6">
    <location>
        <begin position="145"/>
        <end position="197"/>
    </location>
</feature>
<evidence type="ECO:0000259" key="7">
    <source>
        <dbReference type="PROSITE" id="PS50135"/>
    </source>
</evidence>
<dbReference type="Pfam" id="PF04434">
    <property type="entry name" value="SWIM"/>
    <property type="match status" value="1"/>
</dbReference>
<dbReference type="PANTHER" id="PTHR21540">
    <property type="entry name" value="RING FINGER AND SWIM DOMAIN-CONTAINING PROTEIN 2"/>
    <property type="match status" value="1"/>
</dbReference>
<dbReference type="InterPro" id="IPR000433">
    <property type="entry name" value="Znf_ZZ"/>
</dbReference>
<protein>
    <recommendedName>
        <fullName evidence="11">E3 ubiquitin-protein ligase ZSWIM2</fullName>
    </recommendedName>
</protein>
<dbReference type="InterPro" id="IPR013083">
    <property type="entry name" value="Znf_RING/FYVE/PHD"/>
</dbReference>
<feature type="domain" description="SWIM-type" evidence="8">
    <location>
        <begin position="49"/>
        <end position="82"/>
    </location>
</feature>
<accession>A0AAV6FLI8</accession>
<dbReference type="SMART" id="SM00184">
    <property type="entry name" value="RING"/>
    <property type="match status" value="2"/>
</dbReference>
<dbReference type="PANTHER" id="PTHR21540:SF3">
    <property type="entry name" value="E3 UBIQUITIN-PROTEIN LIGASE ZSWIM2"/>
    <property type="match status" value="1"/>
</dbReference>
<dbReference type="CDD" id="cd16494">
    <property type="entry name" value="RING-CH-C4HC3_ZSWM2"/>
    <property type="match status" value="1"/>
</dbReference>
<evidence type="ECO:0008006" key="11">
    <source>
        <dbReference type="Google" id="ProtNLM"/>
    </source>
</evidence>
<dbReference type="PROSITE" id="PS50966">
    <property type="entry name" value="ZF_SWIM"/>
    <property type="match status" value="1"/>
</dbReference>
<reference evidence="9" key="1">
    <citation type="submission" date="2020-10" db="EMBL/GenBank/DDBJ databases">
        <title>Chromosome-scale genome assembly of the Allis shad, Alosa alosa.</title>
        <authorList>
            <person name="Margot Z."/>
            <person name="Christophe K."/>
            <person name="Cabau C."/>
            <person name="Louis A."/>
            <person name="Berthelot C."/>
            <person name="Parey E."/>
            <person name="Roest Crollius H."/>
            <person name="Montfort J."/>
            <person name="Robinson-Rechavi M."/>
            <person name="Bucao C."/>
            <person name="Bouchez O."/>
            <person name="Gislard M."/>
            <person name="Lluch J."/>
            <person name="Milhes M."/>
            <person name="Lampietro C."/>
            <person name="Lopez Roques C."/>
            <person name="Donnadieu C."/>
            <person name="Braasch I."/>
            <person name="Desvignes T."/>
            <person name="Postlethwait J."/>
            <person name="Bobe J."/>
            <person name="Guiguen Y."/>
        </authorList>
    </citation>
    <scope>NUCLEOTIDE SEQUENCE</scope>
    <source>
        <strain evidence="9">M-15738</strain>
        <tissue evidence="9">Blood</tissue>
    </source>
</reference>
<evidence type="ECO:0000256" key="1">
    <source>
        <dbReference type="ARBA" id="ARBA00022723"/>
    </source>
</evidence>
<dbReference type="SUPFAM" id="SSF57850">
    <property type="entry name" value="RING/U-box"/>
    <property type="match status" value="3"/>
</dbReference>
<evidence type="ECO:0000256" key="2">
    <source>
        <dbReference type="ARBA" id="ARBA00022771"/>
    </source>
</evidence>
<keyword evidence="1" id="KW-0479">Metal-binding</keyword>